<comment type="caution">
    <text evidence="3">The sequence shown here is derived from an EMBL/GenBank/DDBJ whole genome shotgun (WGS) entry which is preliminary data.</text>
</comment>
<dbReference type="Gene3D" id="3.30.710.10">
    <property type="entry name" value="Potassium Channel Kv1.1, Chain A"/>
    <property type="match status" value="1"/>
</dbReference>
<keyword evidence="4" id="KW-1185">Reference proteome</keyword>
<dbReference type="EMBL" id="BGPR01034796">
    <property type="protein sequence ID" value="GBO09347.1"/>
    <property type="molecule type" value="Genomic_DNA"/>
</dbReference>
<evidence type="ECO:0000259" key="1">
    <source>
        <dbReference type="PROSITE" id="PS50097"/>
    </source>
</evidence>
<dbReference type="PANTHER" id="PTHR24413">
    <property type="entry name" value="SPECKLE-TYPE POZ PROTEIN"/>
    <property type="match status" value="1"/>
</dbReference>
<sequence length="512" mass="58375">MNSVRKEYTLLWYVENYSYCWHKNAERFDSPEFTPDELEGTAWNLRLYPRGQTEKFRDKISLFLARSQHDAGPEKFPLKYELSVIAVDGSPVQSRKGEHAFEKGIGAGYGNFLDMEEVLLRRKAEYLPQDTLSVCCKMWKNKGDIQKVAQFSARTRIGIQKISFLHKVENFSALQSNEKKTVQIRSDSKTGCVISSSLYFTDDSSCEGKVIVEIAPSSDKYILCKQKVSLLKGSENIIECGEIDNRFDATRKDIRNLSLSLTRQIILNKKKEYLPNDELSLICECTFSTGVEFETLEEIQHELPIAALNQGCRNASNENSYKAAEKLSACTSASEDMKAIYVNQCLTDVELKTNTKTFPAHKIVLCARSSVFKAMLTNDMKEKNTGCIQVDDLENDTVQQLLLFFYSDNLENLQWESAIKLYKAGDKYAIEKLKVLCSSYLVHNITTSTASELLLLADTHYDSDLKNAAEDFILKHDEEIFDAEDWKILEKTNPQLVIQTMYLMLKSKNKGK</sequence>
<accession>A0A4Y2UCS1</accession>
<dbReference type="InterPro" id="IPR011333">
    <property type="entry name" value="SKP1/BTB/POZ_sf"/>
</dbReference>
<dbReference type="SMART" id="SM00225">
    <property type="entry name" value="BTB"/>
    <property type="match status" value="1"/>
</dbReference>
<dbReference type="PROSITE" id="PS50144">
    <property type="entry name" value="MATH"/>
    <property type="match status" value="1"/>
</dbReference>
<organism evidence="3 4">
    <name type="scientific">Araneus ventricosus</name>
    <name type="common">Orbweaver spider</name>
    <name type="synonym">Epeira ventricosa</name>
    <dbReference type="NCBI Taxonomy" id="182803"/>
    <lineage>
        <taxon>Eukaryota</taxon>
        <taxon>Metazoa</taxon>
        <taxon>Ecdysozoa</taxon>
        <taxon>Arthropoda</taxon>
        <taxon>Chelicerata</taxon>
        <taxon>Arachnida</taxon>
        <taxon>Araneae</taxon>
        <taxon>Araneomorphae</taxon>
        <taxon>Entelegynae</taxon>
        <taxon>Araneoidea</taxon>
        <taxon>Araneidae</taxon>
        <taxon>Araneus</taxon>
    </lineage>
</organism>
<proteinExistence type="predicted"/>
<gene>
    <name evidence="3" type="primary">spop_32</name>
    <name evidence="3" type="ORF">AVEN_214885_1</name>
</gene>
<dbReference type="AlphaFoldDB" id="A0A4Y2UCS1"/>
<dbReference type="Proteomes" id="UP000499080">
    <property type="component" value="Unassembled WGS sequence"/>
</dbReference>
<evidence type="ECO:0000313" key="4">
    <source>
        <dbReference type="Proteomes" id="UP000499080"/>
    </source>
</evidence>
<dbReference type="Pfam" id="PF00651">
    <property type="entry name" value="BTB"/>
    <property type="match status" value="1"/>
</dbReference>
<dbReference type="InterPro" id="IPR000210">
    <property type="entry name" value="BTB/POZ_dom"/>
</dbReference>
<dbReference type="Gene3D" id="2.60.210.10">
    <property type="entry name" value="Apoptosis, Tumor Necrosis Factor Receptor Associated Protein 2, Chain A"/>
    <property type="match status" value="1"/>
</dbReference>
<evidence type="ECO:0000259" key="2">
    <source>
        <dbReference type="PROSITE" id="PS50144"/>
    </source>
</evidence>
<dbReference type="InterPro" id="IPR002083">
    <property type="entry name" value="MATH/TRAF_dom"/>
</dbReference>
<dbReference type="GO" id="GO:0030163">
    <property type="term" value="P:protein catabolic process"/>
    <property type="evidence" value="ECO:0007669"/>
    <property type="project" value="UniProtKB-ARBA"/>
</dbReference>
<protein>
    <submittedName>
        <fullName evidence="3">Speckle-type POZ protein</fullName>
    </submittedName>
</protein>
<dbReference type="SUPFAM" id="SSF49599">
    <property type="entry name" value="TRAF domain-like"/>
    <property type="match status" value="1"/>
</dbReference>
<feature type="domain" description="MATH" evidence="2">
    <location>
        <begin position="7"/>
        <end position="138"/>
    </location>
</feature>
<dbReference type="PROSITE" id="PS50097">
    <property type="entry name" value="BTB"/>
    <property type="match status" value="1"/>
</dbReference>
<dbReference type="SUPFAM" id="SSF54695">
    <property type="entry name" value="POZ domain"/>
    <property type="match status" value="1"/>
</dbReference>
<evidence type="ECO:0000313" key="3">
    <source>
        <dbReference type="EMBL" id="GBO09347.1"/>
    </source>
</evidence>
<dbReference type="Pfam" id="PF22486">
    <property type="entry name" value="MATH_2"/>
    <property type="match status" value="1"/>
</dbReference>
<dbReference type="OrthoDB" id="6359943at2759"/>
<dbReference type="InterPro" id="IPR008974">
    <property type="entry name" value="TRAF-like"/>
</dbReference>
<dbReference type="Gene3D" id="1.25.40.420">
    <property type="match status" value="1"/>
</dbReference>
<feature type="domain" description="BTB" evidence="1">
    <location>
        <begin position="347"/>
        <end position="414"/>
    </location>
</feature>
<dbReference type="CDD" id="cd18186">
    <property type="entry name" value="BTB_POZ_ZBTB_KLHL-like"/>
    <property type="match status" value="1"/>
</dbReference>
<reference evidence="3 4" key="1">
    <citation type="journal article" date="2019" name="Sci. Rep.">
        <title>Orb-weaving spider Araneus ventricosus genome elucidates the spidroin gene catalogue.</title>
        <authorList>
            <person name="Kono N."/>
            <person name="Nakamura H."/>
            <person name="Ohtoshi R."/>
            <person name="Moran D.A.P."/>
            <person name="Shinohara A."/>
            <person name="Yoshida Y."/>
            <person name="Fujiwara M."/>
            <person name="Mori M."/>
            <person name="Tomita M."/>
            <person name="Arakawa K."/>
        </authorList>
    </citation>
    <scope>NUCLEOTIDE SEQUENCE [LARGE SCALE GENOMIC DNA]</scope>
</reference>
<name>A0A4Y2UCS1_ARAVE</name>